<dbReference type="PROSITE" id="PS51191">
    <property type="entry name" value="FEMABX"/>
    <property type="match status" value="1"/>
</dbReference>
<proteinExistence type="inferred from homology"/>
<gene>
    <name evidence="8" type="ORF">RM445_24065</name>
</gene>
<organism evidence="8 9">
    <name type="scientific">Pseudonocardia charpentierae</name>
    <dbReference type="NCBI Taxonomy" id="3075545"/>
    <lineage>
        <taxon>Bacteria</taxon>
        <taxon>Bacillati</taxon>
        <taxon>Actinomycetota</taxon>
        <taxon>Actinomycetes</taxon>
        <taxon>Pseudonocardiales</taxon>
        <taxon>Pseudonocardiaceae</taxon>
        <taxon>Pseudonocardia</taxon>
    </lineage>
</organism>
<sequence length="355" mass="39302">MLREWDRFVDSVPGSDVAQLSAWARIRREAGFRPLYLLAHLDGRLVGGALVLERRLPVVGRIGYVSNGPLVSGAVPRESVMDRLLMEMDVVARTRLRALFVQPPVDAQDISSGLRERGFRHSAAGIAPAASIRVDLRRDVEDLRGRLTKANRRRTRNWAQRGVSVRMGSPDDAVLVADLLARTADHQQFEPLSPDYVQRLYRELDVGGHAAVFVAEIDGAPAAALLCTRCNGTVKQRISGMDRSERARKDGVSAATVWHAMLWAKSNGYDTYDFGGLRADAARLLLAGCDERTANLTGSEQFKTSFGGEVFLYPEQVELISSPLLRLAYDISRQTRTGGRLVKIGKRVLRGGRRR</sequence>
<keyword evidence="5 8" id="KW-0012">Acyltransferase</keyword>
<evidence type="ECO:0000256" key="4">
    <source>
        <dbReference type="ARBA" id="ARBA00022984"/>
    </source>
</evidence>
<dbReference type="PANTHER" id="PTHR36174">
    <property type="entry name" value="LIPID II:GLYCINE GLYCYLTRANSFERASE"/>
    <property type="match status" value="1"/>
</dbReference>
<dbReference type="InterPro" id="IPR016181">
    <property type="entry name" value="Acyl_CoA_acyltransferase"/>
</dbReference>
<comment type="caution">
    <text evidence="8">The sequence shown here is derived from an EMBL/GenBank/DDBJ whole genome shotgun (WGS) entry which is preliminary data.</text>
</comment>
<keyword evidence="3" id="KW-0133">Cell shape</keyword>
<dbReference type="Gene3D" id="3.40.630.30">
    <property type="match status" value="2"/>
</dbReference>
<evidence type="ECO:0000259" key="7">
    <source>
        <dbReference type="Pfam" id="PF13480"/>
    </source>
</evidence>
<dbReference type="EMBL" id="JAVREJ010000019">
    <property type="protein sequence ID" value="MDT0352605.1"/>
    <property type="molecule type" value="Genomic_DNA"/>
</dbReference>
<keyword evidence="4" id="KW-0573">Peptidoglycan synthesis</keyword>
<evidence type="ECO:0000313" key="9">
    <source>
        <dbReference type="Proteomes" id="UP001183202"/>
    </source>
</evidence>
<feature type="domain" description="BioF2-like acetyltransferase" evidence="7">
    <location>
        <begin position="151"/>
        <end position="276"/>
    </location>
</feature>
<comment type="similarity">
    <text evidence="1">Belongs to the FemABX family.</text>
</comment>
<dbReference type="InterPro" id="IPR050644">
    <property type="entry name" value="PG_Glycine_Bridge_Synth"/>
</dbReference>
<protein>
    <submittedName>
        <fullName evidence="8">GNAT family N-acetyltransferase</fullName>
        <ecNumber evidence="8">2.3.1.-</ecNumber>
    </submittedName>
</protein>
<dbReference type="EC" id="2.3.1.-" evidence="8"/>
<dbReference type="Proteomes" id="UP001183202">
    <property type="component" value="Unassembled WGS sequence"/>
</dbReference>
<dbReference type="InterPro" id="IPR038740">
    <property type="entry name" value="BioF2-like_GNAT_dom"/>
</dbReference>
<dbReference type="SUPFAM" id="SSF55729">
    <property type="entry name" value="Acyl-CoA N-acyltransferases (Nat)"/>
    <property type="match status" value="2"/>
</dbReference>
<evidence type="ECO:0000256" key="6">
    <source>
        <dbReference type="ARBA" id="ARBA00023316"/>
    </source>
</evidence>
<dbReference type="GO" id="GO:0016746">
    <property type="term" value="F:acyltransferase activity"/>
    <property type="evidence" value="ECO:0007669"/>
    <property type="project" value="UniProtKB-KW"/>
</dbReference>
<dbReference type="PANTHER" id="PTHR36174:SF1">
    <property type="entry name" value="LIPID II:GLYCINE GLYCYLTRANSFERASE"/>
    <property type="match status" value="1"/>
</dbReference>
<reference evidence="9" key="1">
    <citation type="submission" date="2023-07" db="EMBL/GenBank/DDBJ databases">
        <title>30 novel species of actinomycetes from the DSMZ collection.</title>
        <authorList>
            <person name="Nouioui I."/>
        </authorList>
    </citation>
    <scope>NUCLEOTIDE SEQUENCE [LARGE SCALE GENOMIC DNA]</scope>
    <source>
        <strain evidence="9">DSM 45834</strain>
    </source>
</reference>
<dbReference type="InterPro" id="IPR003447">
    <property type="entry name" value="FEMABX"/>
</dbReference>
<keyword evidence="9" id="KW-1185">Reference proteome</keyword>
<accession>A0ABU2NF66</accession>
<keyword evidence="2 8" id="KW-0808">Transferase</keyword>
<evidence type="ECO:0000313" key="8">
    <source>
        <dbReference type="EMBL" id="MDT0352605.1"/>
    </source>
</evidence>
<evidence type="ECO:0000256" key="1">
    <source>
        <dbReference type="ARBA" id="ARBA00009943"/>
    </source>
</evidence>
<dbReference type="RefSeq" id="WP_311559108.1">
    <property type="nucleotide sequence ID" value="NZ_JAVREJ010000019.1"/>
</dbReference>
<name>A0ABU2NF66_9PSEU</name>
<keyword evidence="6" id="KW-0961">Cell wall biogenesis/degradation</keyword>
<dbReference type="Pfam" id="PF13480">
    <property type="entry name" value="Acetyltransf_6"/>
    <property type="match status" value="1"/>
</dbReference>
<evidence type="ECO:0000256" key="2">
    <source>
        <dbReference type="ARBA" id="ARBA00022679"/>
    </source>
</evidence>
<evidence type="ECO:0000256" key="3">
    <source>
        <dbReference type="ARBA" id="ARBA00022960"/>
    </source>
</evidence>
<evidence type="ECO:0000256" key="5">
    <source>
        <dbReference type="ARBA" id="ARBA00023315"/>
    </source>
</evidence>